<dbReference type="SUPFAM" id="SSF52540">
    <property type="entry name" value="P-loop containing nucleoside triphosphate hydrolases"/>
    <property type="match status" value="1"/>
</dbReference>
<evidence type="ECO:0000256" key="6">
    <source>
        <dbReference type="SAM" id="Coils"/>
    </source>
</evidence>
<feature type="domain" description="Helicase SEN1 beta-barrel" evidence="10">
    <location>
        <begin position="1153"/>
        <end position="1250"/>
    </location>
</feature>
<dbReference type="GO" id="GO:0006369">
    <property type="term" value="P:termination of RNA polymerase II transcription"/>
    <property type="evidence" value="ECO:0007669"/>
    <property type="project" value="TreeGrafter"/>
</dbReference>
<dbReference type="EMBL" id="LFWA01000003">
    <property type="protein sequence ID" value="KTW32088.1"/>
    <property type="molecule type" value="Genomic_DNA"/>
</dbReference>
<dbReference type="InterPro" id="IPR041679">
    <property type="entry name" value="DNA2/NAM7-like_C"/>
</dbReference>
<keyword evidence="3" id="KW-0378">Hydrolase</keyword>
<dbReference type="GO" id="GO:0016604">
    <property type="term" value="C:nuclear body"/>
    <property type="evidence" value="ECO:0007669"/>
    <property type="project" value="TreeGrafter"/>
</dbReference>
<evidence type="ECO:0008006" key="13">
    <source>
        <dbReference type="Google" id="ProtNLM"/>
    </source>
</evidence>
<feature type="domain" description="Helicase Sen1 N-terminal" evidence="7">
    <location>
        <begin position="76"/>
        <end position="801"/>
    </location>
</feature>
<dbReference type="GO" id="GO:0005524">
    <property type="term" value="F:ATP binding"/>
    <property type="evidence" value="ECO:0007669"/>
    <property type="project" value="UniProtKB-KW"/>
</dbReference>
<dbReference type="Gene3D" id="3.40.50.300">
    <property type="entry name" value="P-loop containing nucleotide triphosphate hydrolases"/>
    <property type="match status" value="2"/>
</dbReference>
<evidence type="ECO:0000259" key="8">
    <source>
        <dbReference type="Pfam" id="PF13086"/>
    </source>
</evidence>
<evidence type="ECO:0000259" key="10">
    <source>
        <dbReference type="Pfam" id="PF23576"/>
    </source>
</evidence>
<sequence length="1924" mass="221955">MPIDEAGLEQVHKIIEESYKNLDDASIQQRAFQESLKYLGSLTDEEHWFCTEKLTALIKESLQLFAFLGSNALSWLKMKFKMQLERCHLCIKHYHVLKSDIKKLYEGREEYLNTNIHEYIDHLDEFDYERVLESLMVVLTHTSFETDKDFDMTHQIFILVYECLWGIDLLEKEEIRDKFRTLFLGIQRNGKFLRIYDEVVPGMIYFLFDEKFGDFNSWAKKSLEKLSRKLNSSEFTSIAKVPFTVSMDNYLKTNSTSSIISASIFWKGASVLFHYIEKNSIITDLSSQGWDIVGLTCSRLSENTPVILDVLDVFSELLDVLGTTFWEQAIYCNPLSVIDVIFRNDYLHNMIKNMNKDNKMDEDFSRVFVTPFTWIKSFINSLQNSNRHHSCSKFLFYFLEYFQRDGYSKENRNNYKILACQILSLTFEILLKSESLDFDTYLILVEENRKVFESYLKIIVEELLFSTDVNNHVRAKACQLVGLVLSVDCKILQQEFYNITKKIENPDNTIITIMNYNCGKIWDILIQNIQSCDLDLISQIFQSFSLLSYIEIIGIESERSAYFNKIFMDIILKVNQLLAKFDEIDSSVFKAMLQVPEINCSIISLSFSPILEISQLSLNIIKQAYDCVDRYQAFRFNLSYNFVSTLMGLIAVIDSFMEIQSFFVASQLVKTSITILSILCSSENGLLLSDKYNSKENQSILTILWSQFWMFLNMLFSFSLSWANDFPKVSMIAFLRNVLEMANNMVNYSKIYNSIILLNDVNDSKENLDKSHELSFQIQDCLKYSFSWLRLNDEALLVSTVDFICFLFFRLKVANMVLEESILTNLRNFLKKKSHKTNLTNEQKVKLYSVLQEFDFILNKSNEIRVDSSTTVEFQPSKNAETFLNNTNKKLKNGSEFFKLKKSIPDSISETKSKVQSKITMELFHSKSILPLFESKNNINKYNLKNLNYFKNKSTNYHGSNLRSSSIKQFRLELLKDKKKINKAFKKLPRIETDITDSRLFGPEIQELDNSIKNEDLEQTFSSDSECQDNTETTFLSKDDKIYPKIRQIERKSVQRLDCMDVIDKGPLSRQKLLKQKVDILKMRLFPSLSPLHKQILQWDISYNGEIPPSANKQMYLGVEYKFQTSQTYMNTFEPLLLLECWQQIIKAKEENTDQSFKIKIINRASVDEFIDLYVFISYEIFYSVVISDSDILVISNTSKPLKEVNTISCLAKVQAISKKDSIELTLRTYPSNEMSILLRPNNELYGVKLFSLITIQREYSALKSLEYLELRDDIINAKAQPFPLVPSNEIQSAMLAYNVNKPQAEAIVGVTNSTGFHLIQGPPGTGKTRTILGMINAFLSKSKNKSACLGKVQKDSPVSSKILVCAPSNAAIDQIVLRLKQGFRSPGGTIYYPKIVRVGSNVAINVKDVSLDNLIEIELAKSSVKIEHDYQATNQVVLREQLNEILKQRDSLRKQLEDQLSEQEKGSIEVKLKSLNLQKNNLGQQLDELRDQQNNTSRSLDISRHKIQTDILTNADIICSTLSGSGYEFFGNLAFDFSTVIIDEAAQCIELSTIIPLRYGCKLCILVGDPNQLPPTVFSQMATNYSYEQSLFVRMQKNCPSSVHMLSIQYRMHPCISQFPSKFFYSNRLINDEGIEEKTKRSWHQVDLFGPYRFFDIHGYEDETSRSPFNLMEARATLLIYDAIIRSFPSINFNGYFGIITPYKQQLNKIKELFIKKYGDSILKNIDFNTVDGFQGQEKDIIMLSCVRSSAKGIGFLSDIRRMNVSLTRAKSSMIILGNVETLSGHFYWRSLIEDAEQRGLLTKFDDILFGVLEKNAKHASFCNSSTTHNKEKISNEIDSVQEDSGIVKNFIEDSEIKTLKNSCLQKNSFSQNSDIFGNEENKKEVNPGFIVPVETPSQIPFIIHKKRVAPDIFIRRPKIKKK</sequence>
<dbReference type="PANTHER" id="PTHR10887">
    <property type="entry name" value="DNA2/NAM7 HELICASE FAMILY"/>
    <property type="match status" value="1"/>
</dbReference>
<dbReference type="InterPro" id="IPR027417">
    <property type="entry name" value="P-loop_NTPase"/>
</dbReference>
<dbReference type="eggNOG" id="KOG1801">
    <property type="taxonomic scope" value="Eukaryota"/>
</dbReference>
<protein>
    <recommendedName>
        <fullName evidence="13">UvrD-like helicase ATP-binding domain-containing protein</fullName>
    </recommendedName>
</protein>
<evidence type="ECO:0000256" key="4">
    <source>
        <dbReference type="ARBA" id="ARBA00022806"/>
    </source>
</evidence>
<dbReference type="VEuPathDB" id="FungiDB:T551_00770"/>
<evidence type="ECO:0000256" key="3">
    <source>
        <dbReference type="ARBA" id="ARBA00022801"/>
    </source>
</evidence>
<dbReference type="CDD" id="cd18808">
    <property type="entry name" value="SF1_C_Upf1"/>
    <property type="match status" value="1"/>
</dbReference>
<dbReference type="Pfam" id="PF12726">
    <property type="entry name" value="SEN1_N"/>
    <property type="match status" value="1"/>
</dbReference>
<keyword evidence="4" id="KW-0347">Helicase</keyword>
<dbReference type="PANTHER" id="PTHR10887:SF495">
    <property type="entry name" value="HELICASE SENATAXIN ISOFORM X1-RELATED"/>
    <property type="match status" value="1"/>
</dbReference>
<dbReference type="InterPro" id="IPR056474">
    <property type="entry name" value="SEN1_barrel"/>
</dbReference>
<evidence type="ECO:0000313" key="11">
    <source>
        <dbReference type="EMBL" id="KTW32088.1"/>
    </source>
</evidence>
<keyword evidence="12" id="KW-1185">Reference proteome</keyword>
<feature type="domain" description="DNA2/NAM7 helicase-like C-terminal" evidence="9">
    <location>
        <begin position="1588"/>
        <end position="1781"/>
    </location>
</feature>
<proteinExistence type="inferred from homology"/>
<name>A0A0W4ZUQ7_PNEJ7</name>
<dbReference type="OrthoDB" id="6513042at2759"/>
<dbReference type="GO" id="GO:0005694">
    <property type="term" value="C:chromosome"/>
    <property type="evidence" value="ECO:0007669"/>
    <property type="project" value="UniProtKB-ARBA"/>
</dbReference>
<evidence type="ECO:0000256" key="2">
    <source>
        <dbReference type="ARBA" id="ARBA00022741"/>
    </source>
</evidence>
<reference evidence="12" key="1">
    <citation type="journal article" date="2016" name="Nat. Commun.">
        <title>Genome analysis of three Pneumocystis species reveals adaptation mechanisms to life exclusively in mammalian hosts.</title>
        <authorList>
            <person name="Ma L."/>
            <person name="Chen Z."/>
            <person name="Huang D.W."/>
            <person name="Kutty G."/>
            <person name="Ishihara M."/>
            <person name="Wang H."/>
            <person name="Abouelleil A."/>
            <person name="Bishop L."/>
            <person name="Davey E."/>
            <person name="Deng R."/>
            <person name="Deng X."/>
            <person name="Fan L."/>
            <person name="Fantoni G."/>
            <person name="Fitzgerald M."/>
            <person name="Gogineni E."/>
            <person name="Goldberg J.M."/>
            <person name="Handley G."/>
            <person name="Hu X."/>
            <person name="Huber C."/>
            <person name="Jiao X."/>
            <person name="Jones K."/>
            <person name="Levin J.Z."/>
            <person name="Liu Y."/>
            <person name="Macdonald P."/>
            <person name="Melnikov A."/>
            <person name="Raley C."/>
            <person name="Sassi M."/>
            <person name="Sherman B.T."/>
            <person name="Song X."/>
            <person name="Sykes S."/>
            <person name="Tran B."/>
            <person name="Walsh L."/>
            <person name="Xia Y."/>
            <person name="Yang J."/>
            <person name="Young S."/>
            <person name="Zeng Q."/>
            <person name="Zheng X."/>
            <person name="Stephens R."/>
            <person name="Nusbaum C."/>
            <person name="Birren B.W."/>
            <person name="Azadi P."/>
            <person name="Lempicki R.A."/>
            <person name="Cuomo C.A."/>
            <person name="Kovacs J.A."/>
        </authorList>
    </citation>
    <scope>NUCLEOTIDE SEQUENCE [LARGE SCALE GENOMIC DNA]</scope>
    <source>
        <strain evidence="12">RU7</strain>
    </source>
</reference>
<dbReference type="InterPro" id="IPR047187">
    <property type="entry name" value="SF1_C_Upf1"/>
</dbReference>
<dbReference type="GeneID" id="28939289"/>
<evidence type="ECO:0000259" key="7">
    <source>
        <dbReference type="Pfam" id="PF12726"/>
    </source>
</evidence>
<dbReference type="GO" id="GO:0016787">
    <property type="term" value="F:hydrolase activity"/>
    <property type="evidence" value="ECO:0007669"/>
    <property type="project" value="UniProtKB-KW"/>
</dbReference>
<dbReference type="Proteomes" id="UP000053447">
    <property type="component" value="Unassembled WGS sequence"/>
</dbReference>
<keyword evidence="5" id="KW-0067">ATP-binding</keyword>
<dbReference type="InterPro" id="IPR024481">
    <property type="entry name" value="Helicase_Sen1_N"/>
</dbReference>
<keyword evidence="2" id="KW-0547">Nucleotide-binding</keyword>
<accession>A0A0W4ZUQ7</accession>
<dbReference type="InterPro" id="IPR045055">
    <property type="entry name" value="DNA2/NAM7-like"/>
</dbReference>
<comment type="caution">
    <text evidence="11">The sequence shown here is derived from an EMBL/GenBank/DDBJ whole genome shotgun (WGS) entry which is preliminary data.</text>
</comment>
<dbReference type="Pfam" id="PF13087">
    <property type="entry name" value="AAA_12"/>
    <property type="match status" value="1"/>
</dbReference>
<gene>
    <name evidence="11" type="ORF">T551_00770</name>
</gene>
<dbReference type="FunFam" id="3.40.50.300:FF:000326">
    <property type="entry name" value="P-loop containing nucleoside triphosphate hydrolase"/>
    <property type="match status" value="1"/>
</dbReference>
<dbReference type="GO" id="GO:0001147">
    <property type="term" value="F:transcription termination site sequence-specific DNA binding"/>
    <property type="evidence" value="ECO:0007669"/>
    <property type="project" value="TreeGrafter"/>
</dbReference>
<evidence type="ECO:0000256" key="1">
    <source>
        <dbReference type="ARBA" id="ARBA00007913"/>
    </source>
</evidence>
<evidence type="ECO:0000313" key="12">
    <source>
        <dbReference type="Proteomes" id="UP000053447"/>
    </source>
</evidence>
<dbReference type="InterPro" id="IPR041677">
    <property type="entry name" value="DNA2/NAM7_AAA_11"/>
</dbReference>
<dbReference type="Pfam" id="PF13086">
    <property type="entry name" value="AAA_11"/>
    <property type="match status" value="1"/>
</dbReference>
<evidence type="ECO:0000256" key="5">
    <source>
        <dbReference type="ARBA" id="ARBA00022840"/>
    </source>
</evidence>
<dbReference type="RefSeq" id="XP_018230780.1">
    <property type="nucleotide sequence ID" value="XM_018373034.1"/>
</dbReference>
<feature type="coiled-coil region" evidence="6">
    <location>
        <begin position="1436"/>
        <end position="1500"/>
    </location>
</feature>
<organism evidence="11 12">
    <name type="scientific">Pneumocystis jirovecii (strain RU7)</name>
    <name type="common">Human pneumocystis pneumonia agent</name>
    <dbReference type="NCBI Taxonomy" id="1408657"/>
    <lineage>
        <taxon>Eukaryota</taxon>
        <taxon>Fungi</taxon>
        <taxon>Dikarya</taxon>
        <taxon>Ascomycota</taxon>
        <taxon>Taphrinomycotina</taxon>
        <taxon>Pneumocystomycetes</taxon>
        <taxon>Pneumocystaceae</taxon>
        <taxon>Pneumocystis</taxon>
    </lineage>
</organism>
<keyword evidence="6" id="KW-0175">Coiled coil</keyword>
<comment type="similarity">
    <text evidence="1">Belongs to the DNA2/NAM7 helicase family.</text>
</comment>
<dbReference type="CDD" id="cd18042">
    <property type="entry name" value="DEXXQc_SETX"/>
    <property type="match status" value="1"/>
</dbReference>
<dbReference type="GO" id="GO:0004386">
    <property type="term" value="F:helicase activity"/>
    <property type="evidence" value="ECO:0007669"/>
    <property type="project" value="UniProtKB-KW"/>
</dbReference>
<dbReference type="STRING" id="1408657.A0A0W4ZUQ7"/>
<evidence type="ECO:0000259" key="9">
    <source>
        <dbReference type="Pfam" id="PF13087"/>
    </source>
</evidence>
<feature type="domain" description="DNA2/NAM7 helicase helicase" evidence="8">
    <location>
        <begin position="1300"/>
        <end position="1581"/>
    </location>
</feature>
<dbReference type="Pfam" id="PF23576">
    <property type="entry name" value="SEN1_barrel"/>
    <property type="match status" value="1"/>
</dbReference>